<dbReference type="Proteomes" id="UP000321484">
    <property type="component" value="Unassembled WGS sequence"/>
</dbReference>
<dbReference type="Pfam" id="PF06259">
    <property type="entry name" value="Abhydrolase_8"/>
    <property type="match status" value="1"/>
</dbReference>
<dbReference type="InterPro" id="IPR036689">
    <property type="entry name" value="ESAT-6-like_sf"/>
</dbReference>
<evidence type="ECO:0000259" key="1">
    <source>
        <dbReference type="Pfam" id="PF06259"/>
    </source>
</evidence>
<reference evidence="2 3" key="1">
    <citation type="submission" date="2019-07" db="EMBL/GenBank/DDBJ databases">
        <title>Whole genome shotgun sequence of Actinotalea fermentans NBRC 105374.</title>
        <authorList>
            <person name="Hosoyama A."/>
            <person name="Uohara A."/>
            <person name="Ohji S."/>
            <person name="Ichikawa N."/>
        </authorList>
    </citation>
    <scope>NUCLEOTIDE SEQUENCE [LARGE SCALE GENOMIC DNA]</scope>
    <source>
        <strain evidence="2 3">NBRC 105374</strain>
    </source>
</reference>
<feature type="domain" description="DUF1023" evidence="1">
    <location>
        <begin position="238"/>
        <end position="404"/>
    </location>
</feature>
<name>A0A511Z213_9CELL</name>
<dbReference type="SUPFAM" id="SSF140453">
    <property type="entry name" value="EsxAB dimer-like"/>
    <property type="match status" value="1"/>
</dbReference>
<protein>
    <recommendedName>
        <fullName evidence="1">DUF1023 domain-containing protein</fullName>
    </recommendedName>
</protein>
<dbReference type="InterPro" id="IPR029058">
    <property type="entry name" value="AB_hydrolase_fold"/>
</dbReference>
<dbReference type="InterPro" id="IPR010427">
    <property type="entry name" value="DUF1023"/>
</dbReference>
<comment type="caution">
    <text evidence="2">The sequence shown here is derived from an EMBL/GenBank/DDBJ whole genome shotgun (WGS) entry which is preliminary data.</text>
</comment>
<dbReference type="Gene3D" id="1.10.287.1060">
    <property type="entry name" value="ESAT-6-like"/>
    <property type="match status" value="1"/>
</dbReference>
<dbReference type="SUPFAM" id="SSF53474">
    <property type="entry name" value="alpha/beta-Hydrolases"/>
    <property type="match status" value="1"/>
</dbReference>
<proteinExistence type="predicted"/>
<dbReference type="Pfam" id="PF06013">
    <property type="entry name" value="WXG100"/>
    <property type="match status" value="1"/>
</dbReference>
<organism evidence="2 3">
    <name type="scientific">Actinotalea fermentans</name>
    <dbReference type="NCBI Taxonomy" id="43671"/>
    <lineage>
        <taxon>Bacteria</taxon>
        <taxon>Bacillati</taxon>
        <taxon>Actinomycetota</taxon>
        <taxon>Actinomycetes</taxon>
        <taxon>Micrococcales</taxon>
        <taxon>Cellulomonadaceae</taxon>
        <taxon>Actinotalea</taxon>
    </lineage>
</organism>
<keyword evidence="3" id="KW-1185">Reference proteome</keyword>
<dbReference type="Gene3D" id="3.40.50.1820">
    <property type="entry name" value="alpha/beta hydrolase"/>
    <property type="match status" value="1"/>
</dbReference>
<dbReference type="EMBL" id="BJYK01000013">
    <property type="protein sequence ID" value="GEN81490.1"/>
    <property type="molecule type" value="Genomic_DNA"/>
</dbReference>
<evidence type="ECO:0000313" key="2">
    <source>
        <dbReference type="EMBL" id="GEN81490.1"/>
    </source>
</evidence>
<dbReference type="InterPro" id="IPR010310">
    <property type="entry name" value="T7SS_ESAT-6-like"/>
</dbReference>
<dbReference type="AlphaFoldDB" id="A0A511Z213"/>
<sequence>MSVRASVLLGWNPSALDEAADDVESTRRRVESAVGDLERVIAQLGDAWEGDAAAAAAAALRRRRDEGVRVEQTLSMVRRVDAARALRAAWAAAQDGSTLDEADRRLVSAVADRVLPEPGTPPAQVAAWWASLSAGAQARLIAGDPSAVGALNGVPMAARDRANRLVLARELAGCEQRIADLQAQLAAAGPITGRAGPSSPQVQIGAQLAEEYERLRMLSAVNDQLEAGGRDYHLVLFDPAGRGRAAIALGDVDTADHVAVLVPGFSSAVTNYMPIITGNADGLQDQMEQMARVTGSTETVATVAWIGYDAPLDFDVLTRGDAEDGARLLTGLVDGIHASRAVAGSDPHLTIVGHSYGSLVTGIAAAGGPIRADDLVLIGSPGVGVQTAQELGFTDDHIYVGTGDRHSDPIAESGFFSRKLQSDYFGGTQFQTDGGANSWVGGEMAEATGHSEYYRRGTESLWNMAAVVSGHPELVTTIEGDG</sequence>
<dbReference type="RefSeq" id="WP_034247773.1">
    <property type="nucleotide sequence ID" value="NZ_BJYK01000013.1"/>
</dbReference>
<evidence type="ECO:0000313" key="3">
    <source>
        <dbReference type="Proteomes" id="UP000321484"/>
    </source>
</evidence>
<accession>A0A511Z213</accession>
<gene>
    <name evidence="2" type="ORF">AFE02nite_32240</name>
</gene>